<feature type="non-terminal residue" evidence="5">
    <location>
        <position position="221"/>
    </location>
</feature>
<gene>
    <name evidence="5" type="ORF">LEA_07134</name>
</gene>
<dbReference type="PANTHER" id="PTHR43585:SF2">
    <property type="entry name" value="ATP-GRASP ENZYME FSQD"/>
    <property type="match status" value="1"/>
</dbReference>
<dbReference type="InterPro" id="IPR052032">
    <property type="entry name" value="ATP-dep_AA_Ligase"/>
</dbReference>
<protein>
    <submittedName>
        <fullName evidence="5">Carbamoylphosphate synthase large subunit</fullName>
    </submittedName>
</protein>
<evidence type="ECO:0000256" key="3">
    <source>
        <dbReference type="ARBA" id="ARBA00022840"/>
    </source>
</evidence>
<keyword evidence="3" id="KW-0067">ATP-binding</keyword>
<dbReference type="InterPro" id="IPR005479">
    <property type="entry name" value="CPAse_ATP-bd"/>
</dbReference>
<keyword evidence="1" id="KW-0436">Ligase</keyword>
<dbReference type="Gene3D" id="3.30.1490.20">
    <property type="entry name" value="ATP-grasp fold, A domain"/>
    <property type="match status" value="1"/>
</dbReference>
<dbReference type="GO" id="GO:0046872">
    <property type="term" value="F:metal ion binding"/>
    <property type="evidence" value="ECO:0007669"/>
    <property type="project" value="InterPro"/>
</dbReference>
<evidence type="ECO:0000256" key="1">
    <source>
        <dbReference type="ARBA" id="ARBA00022598"/>
    </source>
</evidence>
<dbReference type="GO" id="GO:0016874">
    <property type="term" value="F:ligase activity"/>
    <property type="evidence" value="ECO:0007669"/>
    <property type="project" value="UniProtKB-KW"/>
</dbReference>
<dbReference type="PROSITE" id="PS50975">
    <property type="entry name" value="ATP_GRASP"/>
    <property type="match status" value="1"/>
</dbReference>
<reference evidence="5" key="1">
    <citation type="journal article" date="2013" name="Environ. Microbiol.">
        <title>Microbiota from the distal guts of lean and obese adolescents exhibit partial functional redundancy besides clear differences in community structure.</title>
        <authorList>
            <person name="Ferrer M."/>
            <person name="Ruiz A."/>
            <person name="Lanza F."/>
            <person name="Haange S.B."/>
            <person name="Oberbach A."/>
            <person name="Till H."/>
            <person name="Bargiela R."/>
            <person name="Campoy C."/>
            <person name="Segura M.T."/>
            <person name="Richter M."/>
            <person name="von Bergen M."/>
            <person name="Seifert J."/>
            <person name="Suarez A."/>
        </authorList>
    </citation>
    <scope>NUCLEOTIDE SEQUENCE</scope>
</reference>
<organism evidence="5">
    <name type="scientific">human gut metagenome</name>
    <dbReference type="NCBI Taxonomy" id="408170"/>
    <lineage>
        <taxon>unclassified sequences</taxon>
        <taxon>metagenomes</taxon>
        <taxon>organismal metagenomes</taxon>
    </lineage>
</organism>
<feature type="domain" description="ATP-grasp" evidence="4">
    <location>
        <begin position="63"/>
        <end position="141"/>
    </location>
</feature>
<sequence length="221" mass="25122">MENYDEMLRAMGFFTFKYGKIDWVESNNEYWLEQDARLRTDFNITTGIKSAEIEKFKRKSVMKTYYQKAGIPTARWCVTADVTEAQAFAKTVGWPVIAKPDNGVGANGTHKFKNKTELNKFFQQEGPNAANYILEEFVDGEIVTFDGVADANAEPIYAASHVTPDSIMEIAHGKKPMWYYVAPEISPELRKMGEAALKAFGAKSRFFHLEFFRLKTAKPSL</sequence>
<keyword evidence="2" id="KW-0547">Nucleotide-binding</keyword>
<evidence type="ECO:0000259" key="4">
    <source>
        <dbReference type="PROSITE" id="PS50975"/>
    </source>
</evidence>
<dbReference type="InterPro" id="IPR013815">
    <property type="entry name" value="ATP_grasp_subdomain_1"/>
</dbReference>
<dbReference type="Pfam" id="PF02786">
    <property type="entry name" value="CPSase_L_D2"/>
    <property type="match status" value="1"/>
</dbReference>
<proteinExistence type="predicted"/>
<evidence type="ECO:0000256" key="2">
    <source>
        <dbReference type="ARBA" id="ARBA00022741"/>
    </source>
</evidence>
<accession>K1TEX6</accession>
<dbReference type="SUPFAM" id="SSF56059">
    <property type="entry name" value="Glutathione synthetase ATP-binding domain-like"/>
    <property type="match status" value="1"/>
</dbReference>
<dbReference type="EMBL" id="AJWY01004688">
    <property type="protein sequence ID" value="EKC71682.1"/>
    <property type="molecule type" value="Genomic_DNA"/>
</dbReference>
<evidence type="ECO:0000313" key="5">
    <source>
        <dbReference type="EMBL" id="EKC71682.1"/>
    </source>
</evidence>
<dbReference type="AlphaFoldDB" id="K1TEX6"/>
<name>K1TEX6_9ZZZZ</name>
<dbReference type="Gene3D" id="3.30.470.20">
    <property type="entry name" value="ATP-grasp fold, B domain"/>
    <property type="match status" value="1"/>
</dbReference>
<comment type="caution">
    <text evidence="5">The sequence shown here is derived from an EMBL/GenBank/DDBJ whole genome shotgun (WGS) entry which is preliminary data.</text>
</comment>
<dbReference type="InterPro" id="IPR011761">
    <property type="entry name" value="ATP-grasp"/>
</dbReference>
<dbReference type="PANTHER" id="PTHR43585">
    <property type="entry name" value="FUMIPYRROLE BIOSYNTHESIS PROTEIN C"/>
    <property type="match status" value="1"/>
</dbReference>
<dbReference type="GO" id="GO:0005524">
    <property type="term" value="F:ATP binding"/>
    <property type="evidence" value="ECO:0007669"/>
    <property type="project" value="UniProtKB-KW"/>
</dbReference>